<evidence type="ECO:0000313" key="1">
    <source>
        <dbReference type="EMBL" id="MDJ1644157.1"/>
    </source>
</evidence>
<sequence>MAEYPHAKKQLGVEAPQMTGPAGLGLPGDIGLLLGGDLQQ</sequence>
<dbReference type="RefSeq" id="WP_283899169.1">
    <property type="nucleotide sequence ID" value="NZ_JARWAF010000013.1"/>
</dbReference>
<accession>A0ABT7DEA4</accession>
<organism evidence="1 2">
    <name type="scientific">Streptomyces pakalii</name>
    <dbReference type="NCBI Taxonomy" id="3036494"/>
    <lineage>
        <taxon>Bacteria</taxon>
        <taxon>Bacillati</taxon>
        <taxon>Actinomycetota</taxon>
        <taxon>Actinomycetes</taxon>
        <taxon>Kitasatosporales</taxon>
        <taxon>Streptomycetaceae</taxon>
        <taxon>Streptomyces</taxon>
    </lineage>
</organism>
<comment type="caution">
    <text evidence="1">The sequence shown here is derived from an EMBL/GenBank/DDBJ whole genome shotgun (WGS) entry which is preliminary data.</text>
</comment>
<keyword evidence="2" id="KW-1185">Reference proteome</keyword>
<dbReference type="EMBL" id="JARWAF010000013">
    <property type="protein sequence ID" value="MDJ1644157.1"/>
    <property type="molecule type" value="Genomic_DNA"/>
</dbReference>
<proteinExistence type="predicted"/>
<name>A0ABT7DEA4_9ACTN</name>
<gene>
    <name evidence="1" type="ORF">P5W92_27665</name>
</gene>
<protein>
    <submittedName>
        <fullName evidence="1">Uncharacterized protein</fullName>
    </submittedName>
</protein>
<dbReference type="Proteomes" id="UP001237194">
    <property type="component" value="Unassembled WGS sequence"/>
</dbReference>
<evidence type="ECO:0000313" key="2">
    <source>
        <dbReference type="Proteomes" id="UP001237194"/>
    </source>
</evidence>
<reference evidence="1 2" key="1">
    <citation type="submission" date="2023-04" db="EMBL/GenBank/DDBJ databases">
        <title>A novel species of the genus Streptomyces: Streptomyces pakalii sp. nov. isolated from a Mexican soil jungle.</title>
        <authorList>
            <person name="Chavez-Hernandez M.A."/>
            <person name="Ortiz-Alvarez J."/>
            <person name="Villa-Tanaca L."/>
            <person name="Hernandez-Rodriguez C."/>
        </authorList>
    </citation>
    <scope>NUCLEOTIDE SEQUENCE [LARGE SCALE GENOMIC DNA]</scope>
    <source>
        <strain evidence="1 2">ENCB-J15</strain>
    </source>
</reference>